<feature type="compositionally biased region" description="Low complexity" evidence="3">
    <location>
        <begin position="14"/>
        <end position="23"/>
    </location>
</feature>
<dbReference type="SUPFAM" id="SSF53335">
    <property type="entry name" value="S-adenosyl-L-methionine-dependent methyltransferases"/>
    <property type="match status" value="1"/>
</dbReference>
<keyword evidence="1 4" id="KW-0489">Methyltransferase</keyword>
<dbReference type="PIRSF" id="PIRSF004553">
    <property type="entry name" value="CHP00095"/>
    <property type="match status" value="1"/>
</dbReference>
<dbReference type="PANTHER" id="PTHR43542:SF1">
    <property type="entry name" value="METHYLTRANSFERASE"/>
    <property type="match status" value="1"/>
</dbReference>
<dbReference type="EMBL" id="OW150024">
    <property type="protein sequence ID" value="CAH2031146.1"/>
    <property type="molecule type" value="Genomic_DNA"/>
</dbReference>
<evidence type="ECO:0000256" key="2">
    <source>
        <dbReference type="ARBA" id="ARBA00022679"/>
    </source>
</evidence>
<feature type="region of interest" description="Disordered" evidence="3">
    <location>
        <begin position="1"/>
        <end position="23"/>
    </location>
</feature>
<protein>
    <submittedName>
        <fullName evidence="4">Methyltransferase</fullName>
    </submittedName>
</protein>
<keyword evidence="5" id="KW-1185">Reference proteome</keyword>
<dbReference type="RefSeq" id="WP_305731985.1">
    <property type="nucleotide sequence ID" value="NZ_OW150024.1"/>
</dbReference>
<evidence type="ECO:0000313" key="5">
    <source>
        <dbReference type="Proteomes" id="UP001295463"/>
    </source>
</evidence>
<keyword evidence="2" id="KW-0808">Transferase</keyword>
<dbReference type="InterPro" id="IPR029063">
    <property type="entry name" value="SAM-dependent_MTases_sf"/>
</dbReference>
<dbReference type="GO" id="GO:0008168">
    <property type="term" value="F:methyltransferase activity"/>
    <property type="evidence" value="ECO:0007669"/>
    <property type="project" value="UniProtKB-KW"/>
</dbReference>
<dbReference type="PANTHER" id="PTHR43542">
    <property type="entry name" value="METHYLTRANSFERASE"/>
    <property type="match status" value="1"/>
</dbReference>
<evidence type="ECO:0000256" key="3">
    <source>
        <dbReference type="SAM" id="MobiDB-lite"/>
    </source>
</evidence>
<proteinExistence type="predicted"/>
<evidence type="ECO:0000313" key="4">
    <source>
        <dbReference type="EMBL" id="CAH2031146.1"/>
    </source>
</evidence>
<dbReference type="GO" id="GO:0032259">
    <property type="term" value="P:methylation"/>
    <property type="evidence" value="ECO:0007669"/>
    <property type="project" value="UniProtKB-KW"/>
</dbReference>
<dbReference type="NCBIfam" id="TIGR00095">
    <property type="entry name" value="16S rRNA (guanine(966)-N(2))-methyltransferase RsmD"/>
    <property type="match status" value="1"/>
</dbReference>
<dbReference type="Pfam" id="PF03602">
    <property type="entry name" value="Cons_hypoth95"/>
    <property type="match status" value="1"/>
</dbReference>
<dbReference type="Proteomes" id="UP001295463">
    <property type="component" value="Chromosome"/>
</dbReference>
<gene>
    <name evidence="4" type="ORF">GEAMG1_1316</name>
</gene>
<dbReference type="InterPro" id="IPR004398">
    <property type="entry name" value="RNA_MeTrfase_RsmD"/>
</dbReference>
<name>A0ABM9D7K3_9BACT</name>
<accession>A0ABM9D7K3</accession>
<reference evidence="4 5" key="1">
    <citation type="submission" date="2022-03" db="EMBL/GenBank/DDBJ databases">
        <authorList>
            <person name="Koch H."/>
        </authorList>
    </citation>
    <scope>NUCLEOTIDE SEQUENCE [LARGE SCALE GENOMIC DNA]</scope>
    <source>
        <strain evidence="4 5">G1</strain>
    </source>
</reference>
<dbReference type="CDD" id="cd02440">
    <property type="entry name" value="AdoMet_MTases"/>
    <property type="match status" value="1"/>
</dbReference>
<organism evidence="4 5">
    <name type="scientific">Trichlorobacter ammonificans</name>
    <dbReference type="NCBI Taxonomy" id="2916410"/>
    <lineage>
        <taxon>Bacteria</taxon>
        <taxon>Pseudomonadati</taxon>
        <taxon>Thermodesulfobacteriota</taxon>
        <taxon>Desulfuromonadia</taxon>
        <taxon>Geobacterales</taxon>
        <taxon>Geobacteraceae</taxon>
        <taxon>Trichlorobacter</taxon>
    </lineage>
</organism>
<sequence length="189" mass="20430">MRVISGRAGGLKLTAPRGTTTRPTTDRVKEALFNILEHAGLLEAAHVLDLFAGSGALGIEALSRGSASCVFVEKNRPALEALQANLSRTGCDTDATVLRQDALRAIERLADDGRRFTLALLDPPYDSGLQTTILEQVADRLMEPGGTLVMETDSRSQLPERIGSCTLHDRRVYGDTAILFFTTEARHAP</sequence>
<dbReference type="Gene3D" id="3.40.50.150">
    <property type="entry name" value="Vaccinia Virus protein VP39"/>
    <property type="match status" value="1"/>
</dbReference>
<evidence type="ECO:0000256" key="1">
    <source>
        <dbReference type="ARBA" id="ARBA00022603"/>
    </source>
</evidence>